<proteinExistence type="predicted"/>
<dbReference type="Proteomes" id="UP000075636">
    <property type="component" value="Unassembled WGS sequence"/>
</dbReference>
<comment type="caution">
    <text evidence="1">The sequence shown here is derived from an EMBL/GenBank/DDBJ whole genome shotgun (WGS) entry which is preliminary data.</text>
</comment>
<dbReference type="AlphaFoldDB" id="A0A149TL65"/>
<reference evidence="1 2" key="1">
    <citation type="submission" date="2015-06" db="EMBL/GenBank/DDBJ databases">
        <title>Improved classification and identification of acetic acid bacteria using matrix-assisted laser desorption/ionization time-of-flight mass spectrometry; Gluconobacter nephelii and Gluconobacter uchimurae are later heterotypic synonyms of Gluconobacter japonicus and Gluconobacter oxydans, respectively.</title>
        <authorList>
            <person name="Li L."/>
            <person name="Cleenwerck I."/>
            <person name="De Vuyst L."/>
            <person name="Vandamme P."/>
        </authorList>
    </citation>
    <scope>NUCLEOTIDE SEQUENCE [LARGE SCALE GENOMIC DNA]</scope>
    <source>
        <strain evidence="1 2">LMG 1768</strain>
    </source>
</reference>
<dbReference type="OrthoDB" id="7277702at2"/>
<organism evidence="1 2">
    <name type="scientific">Gluconobacter albidus</name>
    <dbReference type="NCBI Taxonomy" id="318683"/>
    <lineage>
        <taxon>Bacteria</taxon>
        <taxon>Pseudomonadati</taxon>
        <taxon>Pseudomonadota</taxon>
        <taxon>Alphaproteobacteria</taxon>
        <taxon>Acetobacterales</taxon>
        <taxon>Acetobacteraceae</taxon>
        <taxon>Gluconobacter</taxon>
    </lineage>
</organism>
<gene>
    <name evidence="1" type="ORF">AD945_04265</name>
</gene>
<evidence type="ECO:0000313" key="2">
    <source>
        <dbReference type="Proteomes" id="UP000075636"/>
    </source>
</evidence>
<protein>
    <recommendedName>
        <fullName evidence="3">Phage protein</fullName>
    </recommendedName>
</protein>
<evidence type="ECO:0008006" key="3">
    <source>
        <dbReference type="Google" id="ProtNLM"/>
    </source>
</evidence>
<dbReference type="Gene3D" id="1.10.3230.30">
    <property type="entry name" value="Phage gp6-like head-tail connector protein"/>
    <property type="match status" value="1"/>
</dbReference>
<dbReference type="PATRIC" id="fig|318683.6.peg.1832"/>
<name>A0A149TL65_9PROT</name>
<sequence length="216" mass="23783">MISNLRGNKPDLVVDVDDLMDYCMVLDPSQTSLIQALAQTAQDYIQDIIGDFLVATPITWVMAKGEMAQDDFYFRSFLSNGSGSFGYGSGGGQWINLPTGAQSIESVTAAFWGQGEVALVENQDYFPDLTTDPARIQLSFSYNLNDLYRNHSHMVVQYTGGIAANAASVPTGLVLAIKEMTKRMYKNRGADEIKLTNSFIDSLISPHQRFNFGGRP</sequence>
<dbReference type="RefSeq" id="WP_062106795.1">
    <property type="nucleotide sequence ID" value="NZ_LHZR01000095.1"/>
</dbReference>
<evidence type="ECO:0000313" key="1">
    <source>
        <dbReference type="EMBL" id="KXV49422.1"/>
    </source>
</evidence>
<dbReference type="EMBL" id="LHZR01000095">
    <property type="protein sequence ID" value="KXV49422.1"/>
    <property type="molecule type" value="Genomic_DNA"/>
</dbReference>
<accession>A0A149TL65</accession>